<dbReference type="GO" id="GO:0016787">
    <property type="term" value="F:hydrolase activity"/>
    <property type="evidence" value="ECO:0007669"/>
    <property type="project" value="InterPro"/>
</dbReference>
<dbReference type="PANTHER" id="PTHR46623:SF6">
    <property type="entry name" value="ALPHA_BETA-HYDROLASES SUPERFAMILY PROTEIN"/>
    <property type="match status" value="1"/>
</dbReference>
<dbReference type="AlphaFoldDB" id="A0A6J6Y501"/>
<organism evidence="2">
    <name type="scientific">freshwater metagenome</name>
    <dbReference type="NCBI Taxonomy" id="449393"/>
    <lineage>
        <taxon>unclassified sequences</taxon>
        <taxon>metagenomes</taxon>
        <taxon>ecological metagenomes</taxon>
    </lineage>
</organism>
<dbReference type="InterPro" id="IPR051049">
    <property type="entry name" value="Dienelactone_hydrolase-like"/>
</dbReference>
<gene>
    <name evidence="2" type="ORF">UFOPK2975_01242</name>
</gene>
<dbReference type="InterPro" id="IPR002925">
    <property type="entry name" value="Dienelactn_hydro"/>
</dbReference>
<dbReference type="PANTHER" id="PTHR46623">
    <property type="entry name" value="CARBOXYMETHYLENEBUTENOLIDASE-RELATED"/>
    <property type="match status" value="1"/>
</dbReference>
<dbReference type="Gene3D" id="3.40.50.1820">
    <property type="entry name" value="alpha/beta hydrolase"/>
    <property type="match status" value="1"/>
</dbReference>
<accession>A0A6J6Y501</accession>
<evidence type="ECO:0000259" key="1">
    <source>
        <dbReference type="Pfam" id="PF01738"/>
    </source>
</evidence>
<name>A0A6J6Y501_9ZZZZ</name>
<feature type="domain" description="Dienelactone hydrolase" evidence="1">
    <location>
        <begin position="25"/>
        <end position="222"/>
    </location>
</feature>
<reference evidence="2" key="1">
    <citation type="submission" date="2020-05" db="EMBL/GenBank/DDBJ databases">
        <authorList>
            <person name="Chiriac C."/>
            <person name="Salcher M."/>
            <person name="Ghai R."/>
            <person name="Kavagutti S V."/>
        </authorList>
    </citation>
    <scope>NUCLEOTIDE SEQUENCE</scope>
</reference>
<dbReference type="Pfam" id="PF01738">
    <property type="entry name" value="DLH"/>
    <property type="match status" value="1"/>
</dbReference>
<evidence type="ECO:0000313" key="2">
    <source>
        <dbReference type="EMBL" id="CAB4800847.1"/>
    </source>
</evidence>
<dbReference type="SUPFAM" id="SSF53474">
    <property type="entry name" value="alpha/beta-Hydrolases"/>
    <property type="match status" value="1"/>
</dbReference>
<dbReference type="EMBL" id="CAFAAG010000125">
    <property type="protein sequence ID" value="CAB4800847.1"/>
    <property type="molecule type" value="Genomic_DNA"/>
</dbReference>
<protein>
    <submittedName>
        <fullName evidence="2">Unannotated protein</fullName>
    </submittedName>
</protein>
<dbReference type="InterPro" id="IPR029058">
    <property type="entry name" value="AB_hydrolase_fold"/>
</dbReference>
<proteinExistence type="predicted"/>
<sequence>MQRLRTMRITLPSGTPAEIDLSVANPVMGLVIMPDIFGMRPLFDDLVAQLAREWNMAVIAIEPFPNQALSADIAERMACMPMLSDDVVLRDMHEAADALGMNRVGLIGFCMGGMYCHKAARSDRFARISSFYGMIHIPDAWMSATQGDPLTYLEGGNADRVLAIIGSLDPYTPPDQVLELRATGVTVQEYPEAVHGFAHDVARPAHRARDAQDAFSRTRDWLLAQ</sequence>